<proteinExistence type="predicted"/>
<gene>
    <name evidence="2" type="ORF">H9L10_03035</name>
</gene>
<feature type="domain" description="TY-Chap N-terminal" evidence="1">
    <location>
        <begin position="11"/>
        <end position="151"/>
    </location>
</feature>
<dbReference type="EMBL" id="CP060712">
    <property type="protein sequence ID" value="QNN50063.1"/>
    <property type="molecule type" value="Genomic_DNA"/>
</dbReference>
<dbReference type="Proteomes" id="UP000515976">
    <property type="component" value="Chromosome"/>
</dbReference>
<sequence>MTAPETTPAATWADWEAELVAAVLALEDGATVTAAAPVKHARMAATGGRLRWLAGSRRRPLLPTARLVRVEDHLRGHWTGSRRLGGRFPWTAAEEEALLGLGWHRPTVGDGEDFVRFWPDDVPGSPYLDPADATRAAAAVAATFGQVLGVEPDEGLPTLRGT</sequence>
<keyword evidence="3" id="KW-1185">Reference proteome</keyword>
<evidence type="ECO:0000259" key="1">
    <source>
        <dbReference type="Pfam" id="PF22552"/>
    </source>
</evidence>
<protein>
    <recommendedName>
        <fullName evidence="1">TY-Chap N-terminal domain-containing protein</fullName>
    </recommendedName>
</protein>
<reference evidence="2 3" key="1">
    <citation type="submission" date="2020-08" db="EMBL/GenBank/DDBJ databases">
        <title>Genome sequence of Phycicoccus endophyticus JCM 31784T.</title>
        <authorList>
            <person name="Hyun D.-W."/>
            <person name="Bae J.-W."/>
        </authorList>
    </citation>
    <scope>NUCLEOTIDE SEQUENCE [LARGE SCALE GENOMIC DNA]</scope>
    <source>
        <strain evidence="2 3">JCM 31784</strain>
    </source>
</reference>
<dbReference type="InterPro" id="IPR054344">
    <property type="entry name" value="TY-Chap_N"/>
</dbReference>
<accession>A0A7G9R388</accession>
<dbReference type="KEGG" id="pei:H9L10_03035"/>
<name>A0A7G9R388_9MICO</name>
<organism evidence="2 3">
    <name type="scientific">Phycicoccus endophyticus</name>
    <dbReference type="NCBI Taxonomy" id="1690220"/>
    <lineage>
        <taxon>Bacteria</taxon>
        <taxon>Bacillati</taxon>
        <taxon>Actinomycetota</taxon>
        <taxon>Actinomycetes</taxon>
        <taxon>Micrococcales</taxon>
        <taxon>Intrasporangiaceae</taxon>
        <taxon>Phycicoccus</taxon>
    </lineage>
</organism>
<dbReference type="Pfam" id="PF22552">
    <property type="entry name" value="TY-Chap3"/>
    <property type="match status" value="1"/>
</dbReference>
<dbReference type="AlphaFoldDB" id="A0A7G9R388"/>
<evidence type="ECO:0000313" key="3">
    <source>
        <dbReference type="Proteomes" id="UP000515976"/>
    </source>
</evidence>
<dbReference type="RefSeq" id="WP_166102088.1">
    <property type="nucleotide sequence ID" value="NZ_BMMY01000002.1"/>
</dbReference>
<evidence type="ECO:0000313" key="2">
    <source>
        <dbReference type="EMBL" id="QNN50063.1"/>
    </source>
</evidence>